<gene>
    <name evidence="1" type="ORF">IHE45_14G114200</name>
</gene>
<accession>A0ACB7UUN4</accession>
<protein>
    <submittedName>
        <fullName evidence="1">Dirigent protein</fullName>
    </submittedName>
</protein>
<comment type="caution">
    <text evidence="1">The sequence shown here is derived from an EMBL/GenBank/DDBJ whole genome shotgun (WGS) entry which is preliminary data.</text>
</comment>
<organism evidence="1 2">
    <name type="scientific">Dioscorea alata</name>
    <name type="common">Purple yam</name>
    <dbReference type="NCBI Taxonomy" id="55571"/>
    <lineage>
        <taxon>Eukaryota</taxon>
        <taxon>Viridiplantae</taxon>
        <taxon>Streptophyta</taxon>
        <taxon>Embryophyta</taxon>
        <taxon>Tracheophyta</taxon>
        <taxon>Spermatophyta</taxon>
        <taxon>Magnoliopsida</taxon>
        <taxon>Liliopsida</taxon>
        <taxon>Dioscoreales</taxon>
        <taxon>Dioscoreaceae</taxon>
        <taxon>Dioscorea</taxon>
    </lineage>
</organism>
<evidence type="ECO:0000313" key="2">
    <source>
        <dbReference type="Proteomes" id="UP000827976"/>
    </source>
</evidence>
<reference evidence="2" key="1">
    <citation type="journal article" date="2022" name="Nat. Commun.">
        <title>Chromosome evolution and the genetic basis of agronomically important traits in greater yam.</title>
        <authorList>
            <person name="Bredeson J.V."/>
            <person name="Lyons J.B."/>
            <person name="Oniyinde I.O."/>
            <person name="Okereke N.R."/>
            <person name="Kolade O."/>
            <person name="Nnabue I."/>
            <person name="Nwadili C.O."/>
            <person name="Hribova E."/>
            <person name="Parker M."/>
            <person name="Nwogha J."/>
            <person name="Shu S."/>
            <person name="Carlson J."/>
            <person name="Kariba R."/>
            <person name="Muthemba S."/>
            <person name="Knop K."/>
            <person name="Barton G.J."/>
            <person name="Sherwood A.V."/>
            <person name="Lopez-Montes A."/>
            <person name="Asiedu R."/>
            <person name="Jamnadass R."/>
            <person name="Muchugi A."/>
            <person name="Goodstein D."/>
            <person name="Egesi C.N."/>
            <person name="Featherston J."/>
            <person name="Asfaw A."/>
            <person name="Simpson G.G."/>
            <person name="Dolezel J."/>
            <person name="Hendre P.S."/>
            <person name="Van Deynze A."/>
            <person name="Kumar P.L."/>
            <person name="Obidiegwu J.E."/>
            <person name="Bhattacharjee R."/>
            <person name="Rokhsar D.S."/>
        </authorList>
    </citation>
    <scope>NUCLEOTIDE SEQUENCE [LARGE SCALE GENOMIC DNA]</scope>
    <source>
        <strain evidence="2">cv. TDa95/00328</strain>
    </source>
</reference>
<keyword evidence="2" id="KW-1185">Reference proteome</keyword>
<dbReference type="EMBL" id="CM037024">
    <property type="protein sequence ID" value="KAH7664324.1"/>
    <property type="molecule type" value="Genomic_DNA"/>
</dbReference>
<proteinExistence type="predicted"/>
<name>A0ACB7UUN4_DIOAL</name>
<evidence type="ECO:0000313" key="1">
    <source>
        <dbReference type="EMBL" id="KAH7664324.1"/>
    </source>
</evidence>
<dbReference type="Proteomes" id="UP000827976">
    <property type="component" value="Chromosome 14"/>
</dbReference>
<sequence length="225" mass="24499">MDKVTLLLLLPLLFVLAPVSQGHAQSDSPFGEDRGQCYSHFGEGHAQSCSPFGEDHGPSYSHFGEGHAQSCSNFGREKVTRLHFFYSERVTGDKPTIVLSAKPENNPSAGIETFGALSVIDTPLTEGEDLNSKVVGHAQGLVVAAGLDKTMLIFAVDFEFTSGEYNGSSISVLSRNPILDVYRELAVVGGRGKFRMARGYAFLRKAIANADVNIIEYDVTVFHYY</sequence>